<comment type="caution">
    <text evidence="3">The sequence shown here is derived from an EMBL/GenBank/DDBJ whole genome shotgun (WGS) entry which is preliminary data.</text>
</comment>
<dbReference type="OrthoDB" id="3183782at2759"/>
<gene>
    <name evidence="3" type="ORF">DXG03_009124</name>
</gene>
<reference evidence="3" key="2">
    <citation type="submission" date="2021-10" db="EMBL/GenBank/DDBJ databases">
        <title>Phylogenomics reveals ancestral predisposition of the termite-cultivated fungus Termitomyces towards a domesticated lifestyle.</title>
        <authorList>
            <person name="Auxier B."/>
            <person name="Grum-Grzhimaylo A."/>
            <person name="Cardenas M.E."/>
            <person name="Lodge J.D."/>
            <person name="Laessoe T."/>
            <person name="Pedersen O."/>
            <person name="Smith M.E."/>
            <person name="Kuyper T.W."/>
            <person name="Franco-Molano E.A."/>
            <person name="Baroni T.J."/>
            <person name="Aanen D.K."/>
        </authorList>
    </citation>
    <scope>NUCLEOTIDE SEQUENCE</scope>
    <source>
        <strain evidence="3">AP01</strain>
        <tissue evidence="3">Mycelium</tissue>
    </source>
</reference>
<protein>
    <recommendedName>
        <fullName evidence="2">EthD domain-containing protein</fullName>
    </recommendedName>
</protein>
<dbReference type="AlphaFoldDB" id="A0A9P7G7A1"/>
<evidence type="ECO:0000256" key="1">
    <source>
        <dbReference type="ARBA" id="ARBA00005986"/>
    </source>
</evidence>
<reference evidence="3" key="1">
    <citation type="submission" date="2020-07" db="EMBL/GenBank/DDBJ databases">
        <authorList>
            <person name="Nieuwenhuis M."/>
            <person name="Van De Peppel L.J.J."/>
        </authorList>
    </citation>
    <scope>NUCLEOTIDE SEQUENCE</scope>
    <source>
        <strain evidence="3">AP01</strain>
        <tissue evidence="3">Mycelium</tissue>
    </source>
</reference>
<evidence type="ECO:0000259" key="2">
    <source>
        <dbReference type="Pfam" id="PF07110"/>
    </source>
</evidence>
<dbReference type="Proteomes" id="UP000775547">
    <property type="component" value="Unassembled WGS sequence"/>
</dbReference>
<comment type="similarity">
    <text evidence="1">Belongs to the tpcK family.</text>
</comment>
<proteinExistence type="inferred from homology"/>
<dbReference type="Gene3D" id="3.30.70.100">
    <property type="match status" value="1"/>
</dbReference>
<dbReference type="InterPro" id="IPR011008">
    <property type="entry name" value="Dimeric_a/b-barrel"/>
</dbReference>
<dbReference type="GO" id="GO:0016491">
    <property type="term" value="F:oxidoreductase activity"/>
    <property type="evidence" value="ECO:0007669"/>
    <property type="project" value="InterPro"/>
</dbReference>
<evidence type="ECO:0000313" key="3">
    <source>
        <dbReference type="EMBL" id="KAG5644105.1"/>
    </source>
</evidence>
<evidence type="ECO:0000313" key="4">
    <source>
        <dbReference type="Proteomes" id="UP000775547"/>
    </source>
</evidence>
<dbReference type="InterPro" id="IPR009799">
    <property type="entry name" value="EthD_dom"/>
</dbReference>
<dbReference type="EMBL" id="JABCKV010000083">
    <property type="protein sequence ID" value="KAG5644105.1"/>
    <property type="molecule type" value="Genomic_DNA"/>
</dbReference>
<sequence>MSTEGRTDRVRLLYFLKRNPKISKEEFAHHWINIATPIYTSLDIVKRNNITAQLTVSNDNVVGAHASGFPSSDWDGVATIEGPSFEKIFESLLSDEYKSLVGIEMPKFLDPSKSQILPLNVIAVAE</sequence>
<accession>A0A9P7G7A1</accession>
<name>A0A9P7G7A1_9AGAR</name>
<organism evidence="3 4">
    <name type="scientific">Asterophora parasitica</name>
    <dbReference type="NCBI Taxonomy" id="117018"/>
    <lineage>
        <taxon>Eukaryota</taxon>
        <taxon>Fungi</taxon>
        <taxon>Dikarya</taxon>
        <taxon>Basidiomycota</taxon>
        <taxon>Agaricomycotina</taxon>
        <taxon>Agaricomycetes</taxon>
        <taxon>Agaricomycetidae</taxon>
        <taxon>Agaricales</taxon>
        <taxon>Tricholomatineae</taxon>
        <taxon>Lyophyllaceae</taxon>
        <taxon>Asterophora</taxon>
    </lineage>
</organism>
<dbReference type="Pfam" id="PF07110">
    <property type="entry name" value="EthD"/>
    <property type="match status" value="1"/>
</dbReference>
<feature type="domain" description="EthD" evidence="2">
    <location>
        <begin position="20"/>
        <end position="112"/>
    </location>
</feature>
<dbReference type="SUPFAM" id="SSF54909">
    <property type="entry name" value="Dimeric alpha+beta barrel"/>
    <property type="match status" value="1"/>
</dbReference>
<keyword evidence="4" id="KW-1185">Reference proteome</keyword>